<dbReference type="InterPro" id="IPR002575">
    <property type="entry name" value="Aminoglycoside_PTrfase"/>
</dbReference>
<name>A0AAF0DAE0_9EURO</name>
<evidence type="ECO:0000313" key="3">
    <source>
        <dbReference type="Proteomes" id="UP001219355"/>
    </source>
</evidence>
<protein>
    <recommendedName>
        <fullName evidence="1">Aminoglycoside phosphotransferase domain-containing protein</fullName>
    </recommendedName>
</protein>
<keyword evidence="3" id="KW-1185">Reference proteome</keyword>
<dbReference type="InterPro" id="IPR051678">
    <property type="entry name" value="AGP_Transferase"/>
</dbReference>
<dbReference type="Pfam" id="PF01636">
    <property type="entry name" value="APH"/>
    <property type="match status" value="1"/>
</dbReference>
<feature type="domain" description="Aminoglycoside phosphotransferase" evidence="1">
    <location>
        <begin position="1"/>
        <end position="156"/>
    </location>
</feature>
<dbReference type="Proteomes" id="UP001219355">
    <property type="component" value="Chromosome 1"/>
</dbReference>
<dbReference type="EMBL" id="CP120627">
    <property type="protein sequence ID" value="WEW54857.1"/>
    <property type="molecule type" value="Genomic_DNA"/>
</dbReference>
<accession>A0AAF0DAE0</accession>
<dbReference type="PANTHER" id="PTHR21310">
    <property type="entry name" value="AMINOGLYCOSIDE PHOSPHOTRANSFERASE-RELATED-RELATED"/>
    <property type="match status" value="1"/>
</dbReference>
<dbReference type="SUPFAM" id="SSF56112">
    <property type="entry name" value="Protein kinase-like (PK-like)"/>
    <property type="match status" value="1"/>
</dbReference>
<proteinExistence type="predicted"/>
<sequence>MEKLPGRHLYKIWEDLSLDHKKAVLSQMAAVLVQFASLKFDKIGCLQEEGIGPLFHPCLHDPEGPFRSTCEYLLSFVSEKMARSAELRRLYRQVRREIKGYFGAHNNVQCLQAPYALVHHDFDGQNILFTESENGAPPKLSGVIDFEYAHTGPLYYLYEYPIFIQDVSWSKHLYAENRILRAHFVQALCDEFPRESAERKLIIASP</sequence>
<evidence type="ECO:0000313" key="2">
    <source>
        <dbReference type="EMBL" id="WEW54857.1"/>
    </source>
</evidence>
<reference evidence="2" key="1">
    <citation type="submission" date="2023-03" db="EMBL/GenBank/DDBJ databases">
        <title>Emydomyces testavorans Genome Sequence.</title>
        <authorList>
            <person name="Hoyer L."/>
        </authorList>
    </citation>
    <scope>NUCLEOTIDE SEQUENCE</scope>
    <source>
        <strain evidence="2">16-2883</strain>
    </source>
</reference>
<evidence type="ECO:0000259" key="1">
    <source>
        <dbReference type="Pfam" id="PF01636"/>
    </source>
</evidence>
<dbReference type="Gene3D" id="3.90.1200.10">
    <property type="match status" value="1"/>
</dbReference>
<gene>
    <name evidence="2" type="ORF">PRK78_000283</name>
</gene>
<dbReference type="PANTHER" id="PTHR21310:SF15">
    <property type="entry name" value="AMINOGLYCOSIDE PHOSPHOTRANSFERASE DOMAIN-CONTAINING PROTEIN"/>
    <property type="match status" value="1"/>
</dbReference>
<dbReference type="AlphaFoldDB" id="A0AAF0DAE0"/>
<dbReference type="InterPro" id="IPR011009">
    <property type="entry name" value="Kinase-like_dom_sf"/>
</dbReference>
<organism evidence="2 3">
    <name type="scientific">Emydomyces testavorans</name>
    <dbReference type="NCBI Taxonomy" id="2070801"/>
    <lineage>
        <taxon>Eukaryota</taxon>
        <taxon>Fungi</taxon>
        <taxon>Dikarya</taxon>
        <taxon>Ascomycota</taxon>
        <taxon>Pezizomycotina</taxon>
        <taxon>Eurotiomycetes</taxon>
        <taxon>Eurotiomycetidae</taxon>
        <taxon>Onygenales</taxon>
        <taxon>Nannizziopsiaceae</taxon>
        <taxon>Emydomyces</taxon>
    </lineage>
</organism>